<sequence length="79" mass="8776">MVKKRETDYNPAHYSSRFRHSVTSKQVGVMDSDSIFRVVILVGCLVLAARGTKFHLRYFLLAIAAIAGLTLVISAFNGF</sequence>
<evidence type="ECO:0000313" key="2">
    <source>
        <dbReference type="EMBL" id="VFS51496.1"/>
    </source>
</evidence>
<accession>A0A484ZUW1</accession>
<gene>
    <name evidence="2" type="ORF">NCTC12282_05139</name>
</gene>
<reference evidence="2 3" key="1">
    <citation type="submission" date="2019-03" db="EMBL/GenBank/DDBJ databases">
        <authorList>
            <consortium name="Pathogen Informatics"/>
        </authorList>
    </citation>
    <scope>NUCLEOTIDE SEQUENCE [LARGE SCALE GENOMIC DNA]</scope>
    <source>
        <strain evidence="2 3">NCTC12282</strain>
    </source>
</reference>
<evidence type="ECO:0000256" key="1">
    <source>
        <dbReference type="SAM" id="Phobius"/>
    </source>
</evidence>
<dbReference type="EMBL" id="CAADJA010000002">
    <property type="protein sequence ID" value="VFS51496.1"/>
    <property type="molecule type" value="Genomic_DNA"/>
</dbReference>
<organism evidence="2 3">
    <name type="scientific">Budvicia aquatica</name>
    <dbReference type="NCBI Taxonomy" id="82979"/>
    <lineage>
        <taxon>Bacteria</taxon>
        <taxon>Pseudomonadati</taxon>
        <taxon>Pseudomonadota</taxon>
        <taxon>Gammaproteobacteria</taxon>
        <taxon>Enterobacterales</taxon>
        <taxon>Budviciaceae</taxon>
        <taxon>Budvicia</taxon>
    </lineage>
</organism>
<name>A0A484ZUW1_9GAMM</name>
<keyword evidence="1" id="KW-0472">Membrane</keyword>
<keyword evidence="1" id="KW-0812">Transmembrane</keyword>
<protein>
    <submittedName>
        <fullName evidence="2">Uncharacterized protein</fullName>
    </submittedName>
</protein>
<keyword evidence="1" id="KW-1133">Transmembrane helix</keyword>
<dbReference type="AlphaFoldDB" id="A0A484ZUW1"/>
<evidence type="ECO:0000313" key="3">
    <source>
        <dbReference type="Proteomes" id="UP000373449"/>
    </source>
</evidence>
<feature type="transmembrane region" description="Helical" evidence="1">
    <location>
        <begin position="58"/>
        <end position="76"/>
    </location>
</feature>
<proteinExistence type="predicted"/>
<dbReference type="Proteomes" id="UP000373449">
    <property type="component" value="Unassembled WGS sequence"/>
</dbReference>